<dbReference type="GO" id="GO:0000172">
    <property type="term" value="C:ribonuclease MRP complex"/>
    <property type="evidence" value="ECO:0007669"/>
    <property type="project" value="InterPro"/>
</dbReference>
<comment type="subcellular location">
    <subcellularLocation>
        <location evidence="1">Nucleus</location>
    </subcellularLocation>
</comment>
<protein>
    <submittedName>
        <fullName evidence="8">Bifunctional Rof-RNase P-like/Ribonuclease P protein subunit Rpp29-RNP1/Ribonuclease P protein subunit RNP1/Ribonuclease P-MRP subunit Rpp29 superfamily/Ribonuclease P-MRP subunit Rpp29</fullName>
    </submittedName>
</protein>
<evidence type="ECO:0000256" key="1">
    <source>
        <dbReference type="ARBA" id="ARBA00004123"/>
    </source>
</evidence>
<evidence type="ECO:0000313" key="8">
    <source>
        <dbReference type="EMBL" id="KAK2197736.1"/>
    </source>
</evidence>
<dbReference type="HAMAP" id="MF_00754">
    <property type="entry name" value="RNase_P_1"/>
    <property type="match status" value="1"/>
</dbReference>
<proteinExistence type="inferred from homology"/>
<gene>
    <name evidence="8" type="ORF">BdWA1_000739</name>
</gene>
<evidence type="ECO:0000256" key="3">
    <source>
        <dbReference type="ARBA" id="ARBA00022490"/>
    </source>
</evidence>
<organism evidence="8 9">
    <name type="scientific">Babesia duncani</name>
    <dbReference type="NCBI Taxonomy" id="323732"/>
    <lineage>
        <taxon>Eukaryota</taxon>
        <taxon>Sar</taxon>
        <taxon>Alveolata</taxon>
        <taxon>Apicomplexa</taxon>
        <taxon>Aconoidasida</taxon>
        <taxon>Piroplasmida</taxon>
        <taxon>Babesiidae</taxon>
        <taxon>Babesia</taxon>
    </lineage>
</organism>
<dbReference type="Gene3D" id="2.30.30.210">
    <property type="entry name" value="Ribonuclease P/MRP, subunit p29"/>
    <property type="match status" value="1"/>
</dbReference>
<dbReference type="GO" id="GO:0016787">
    <property type="term" value="F:hydrolase activity"/>
    <property type="evidence" value="ECO:0007669"/>
    <property type="project" value="UniProtKB-KW"/>
</dbReference>
<dbReference type="InterPro" id="IPR023534">
    <property type="entry name" value="Rof/RNase_P-like"/>
</dbReference>
<dbReference type="InterPro" id="IPR036980">
    <property type="entry name" value="RNase_P/MRP_Rpp29_sf"/>
</dbReference>
<dbReference type="GO" id="GO:0001682">
    <property type="term" value="P:tRNA 5'-leader removal"/>
    <property type="evidence" value="ECO:0007669"/>
    <property type="project" value="InterPro"/>
</dbReference>
<comment type="caution">
    <text evidence="8">The sequence shown here is derived from an EMBL/GenBank/DDBJ whole genome shotgun (WGS) entry which is preliminary data.</text>
</comment>
<dbReference type="EMBL" id="JALLKP010000001">
    <property type="protein sequence ID" value="KAK2197736.1"/>
    <property type="molecule type" value="Genomic_DNA"/>
</dbReference>
<dbReference type="GO" id="GO:0005634">
    <property type="term" value="C:nucleus"/>
    <property type="evidence" value="ECO:0007669"/>
    <property type="project" value="UniProtKB-SubCell"/>
</dbReference>
<dbReference type="GO" id="GO:0006364">
    <property type="term" value="P:rRNA processing"/>
    <property type="evidence" value="ECO:0007669"/>
    <property type="project" value="TreeGrafter"/>
</dbReference>
<dbReference type="GO" id="GO:0030677">
    <property type="term" value="C:ribonuclease P complex"/>
    <property type="evidence" value="ECO:0007669"/>
    <property type="project" value="InterPro"/>
</dbReference>
<keyword evidence="9" id="KW-1185">Reference proteome</keyword>
<evidence type="ECO:0000256" key="6">
    <source>
        <dbReference type="ARBA" id="ARBA00022759"/>
    </source>
</evidence>
<evidence type="ECO:0000256" key="5">
    <source>
        <dbReference type="ARBA" id="ARBA00022722"/>
    </source>
</evidence>
<dbReference type="Pfam" id="PF01868">
    <property type="entry name" value="RNase_P-MRP_p29"/>
    <property type="match status" value="1"/>
</dbReference>
<dbReference type="GO" id="GO:0033204">
    <property type="term" value="F:ribonuclease P RNA binding"/>
    <property type="evidence" value="ECO:0007669"/>
    <property type="project" value="InterPro"/>
</dbReference>
<dbReference type="GeneID" id="94335037"/>
<sequence length="212" mass="23431">MSLNFSILKREDATSVCANLACITNETALNFRSRVQDKVLHLNRLVPLESKSLLSSQIIAQVHRMPFSKFSGLSNTRAKRLGLLNIGEGISYDLALQLHRLWLEYVQQVLEQSYNVQHVARSVAMCDLQGCMLTVIASRCASLVGIEGIVILEQANAFVIVSQDGRTRVVLKQKSTLLVRIGGWKMALYGSHLAGSPAQRTKSKLKHKAGLC</sequence>
<dbReference type="GO" id="GO:0004519">
    <property type="term" value="F:endonuclease activity"/>
    <property type="evidence" value="ECO:0007669"/>
    <property type="project" value="UniProtKB-KW"/>
</dbReference>
<dbReference type="AlphaFoldDB" id="A0AAD9PNC3"/>
<evidence type="ECO:0000256" key="7">
    <source>
        <dbReference type="ARBA" id="ARBA00022801"/>
    </source>
</evidence>
<dbReference type="InterPro" id="IPR023538">
    <property type="entry name" value="RNP1"/>
</dbReference>
<comment type="similarity">
    <text evidence="2">Belongs to the eukaryotic/archaeal RNase P protein component 1 family.</text>
</comment>
<dbReference type="InterPro" id="IPR016848">
    <property type="entry name" value="RNase_P/MRP_Rpp29-subunit"/>
</dbReference>
<accession>A0AAD9PNC3</accession>
<dbReference type="PANTHER" id="PTHR13348">
    <property type="entry name" value="RIBONUCLEASE P SUBUNIT P29"/>
    <property type="match status" value="1"/>
</dbReference>
<dbReference type="Proteomes" id="UP001214638">
    <property type="component" value="Unassembled WGS sequence"/>
</dbReference>
<dbReference type="RefSeq" id="XP_067804578.1">
    <property type="nucleotide sequence ID" value="XM_067945787.1"/>
</dbReference>
<keyword evidence="5" id="KW-0540">Nuclease</keyword>
<dbReference type="PANTHER" id="PTHR13348:SF0">
    <property type="entry name" value="RIBONUCLEASE P PROTEIN SUBUNIT P29"/>
    <property type="match status" value="1"/>
</dbReference>
<evidence type="ECO:0000256" key="4">
    <source>
        <dbReference type="ARBA" id="ARBA00022694"/>
    </source>
</evidence>
<keyword evidence="7" id="KW-0378">Hydrolase</keyword>
<name>A0AAD9PNC3_9APIC</name>
<keyword evidence="3" id="KW-0963">Cytoplasm</keyword>
<dbReference type="KEGG" id="bdw:94335037"/>
<dbReference type="InterPro" id="IPR002730">
    <property type="entry name" value="Rpp29/RNP1"/>
</dbReference>
<reference evidence="8" key="1">
    <citation type="journal article" date="2023" name="Nat. Microbiol.">
        <title>Babesia duncani multi-omics identifies virulence factors and drug targets.</title>
        <authorList>
            <person name="Singh P."/>
            <person name="Lonardi S."/>
            <person name="Liang Q."/>
            <person name="Vydyam P."/>
            <person name="Khabirova E."/>
            <person name="Fang T."/>
            <person name="Gihaz S."/>
            <person name="Thekkiniath J."/>
            <person name="Munshi M."/>
            <person name="Abel S."/>
            <person name="Ciampossin L."/>
            <person name="Batugedara G."/>
            <person name="Gupta M."/>
            <person name="Lu X.M."/>
            <person name="Lenz T."/>
            <person name="Chakravarty S."/>
            <person name="Cornillot E."/>
            <person name="Hu Y."/>
            <person name="Ma W."/>
            <person name="Gonzalez L.M."/>
            <person name="Sanchez S."/>
            <person name="Estrada K."/>
            <person name="Sanchez-Flores A."/>
            <person name="Montero E."/>
            <person name="Harb O.S."/>
            <person name="Le Roch K.G."/>
            <person name="Mamoun C.B."/>
        </authorList>
    </citation>
    <scope>NUCLEOTIDE SEQUENCE</scope>
    <source>
        <strain evidence="8">WA1</strain>
    </source>
</reference>
<evidence type="ECO:0000313" key="9">
    <source>
        <dbReference type="Proteomes" id="UP001214638"/>
    </source>
</evidence>
<dbReference type="SUPFAM" id="SSF101744">
    <property type="entry name" value="Rof/RNase P subunit-like"/>
    <property type="match status" value="1"/>
</dbReference>
<keyword evidence="6" id="KW-0255">Endonuclease</keyword>
<evidence type="ECO:0000256" key="2">
    <source>
        <dbReference type="ARBA" id="ARBA00006181"/>
    </source>
</evidence>
<keyword evidence="4" id="KW-0819">tRNA processing</keyword>
<dbReference type="SMART" id="SM00538">
    <property type="entry name" value="POP4"/>
    <property type="match status" value="1"/>
</dbReference>